<dbReference type="PANTHER" id="PTHR11339:SF374">
    <property type="entry name" value="ZONADHESIN"/>
    <property type="match status" value="1"/>
</dbReference>
<dbReference type="InterPro" id="IPR025615">
    <property type="entry name" value="TILa_dom"/>
</dbReference>
<keyword evidence="1" id="KW-0677">Repeat</keyword>
<dbReference type="InterPro" id="IPR002919">
    <property type="entry name" value="TIL_dom"/>
</dbReference>
<proteinExistence type="predicted"/>
<dbReference type="Bgee" id="ENSOANG00000037534">
    <property type="expression patterns" value="Expressed in endometrium and 6 other cell types or tissues"/>
</dbReference>
<dbReference type="GO" id="GO:0005615">
    <property type="term" value="C:extracellular space"/>
    <property type="evidence" value="ECO:0000318"/>
    <property type="project" value="GO_Central"/>
</dbReference>
<reference evidence="7 8" key="1">
    <citation type="journal article" date="2008" name="Nature">
        <title>Genome analysis of the platypus reveals unique signatures of evolution.</title>
        <authorList>
            <person name="Warren W.C."/>
            <person name="Hillier L.W."/>
            <person name="Marshall Graves J.A."/>
            <person name="Birney E."/>
            <person name="Ponting C.P."/>
            <person name="Grutzner F."/>
            <person name="Belov K."/>
            <person name="Miller W."/>
            <person name="Clarke L."/>
            <person name="Chinwalla A.T."/>
            <person name="Yang S.P."/>
            <person name="Heger A."/>
            <person name="Locke D.P."/>
            <person name="Miethke P."/>
            <person name="Waters P.D."/>
            <person name="Veyrunes F."/>
            <person name="Fulton L."/>
            <person name="Fulton B."/>
            <person name="Graves T."/>
            <person name="Wallis J."/>
            <person name="Puente X.S."/>
            <person name="Lopez-Otin C."/>
            <person name="Ordonez G.R."/>
            <person name="Eichler E.E."/>
            <person name="Chen L."/>
            <person name="Cheng Z."/>
            <person name="Deakin J.E."/>
            <person name="Alsop A."/>
            <person name="Thompson K."/>
            <person name="Kirby P."/>
            <person name="Papenfuss A.T."/>
            <person name="Wakefield M.J."/>
            <person name="Olender T."/>
            <person name="Lancet D."/>
            <person name="Huttley G.A."/>
            <person name="Smit A.F."/>
            <person name="Pask A."/>
            <person name="Temple-Smith P."/>
            <person name="Batzer M.A."/>
            <person name="Walker J.A."/>
            <person name="Konkel M.K."/>
            <person name="Harris R.S."/>
            <person name="Whittington C.M."/>
            <person name="Wong E.S."/>
            <person name="Gemmell N.J."/>
            <person name="Buschiazzo E."/>
            <person name="Vargas Jentzsch I.M."/>
            <person name="Merkel A."/>
            <person name="Schmitz J."/>
            <person name="Zemann A."/>
            <person name="Churakov G."/>
            <person name="Kriegs J.O."/>
            <person name="Brosius J."/>
            <person name="Murchison E.P."/>
            <person name="Sachidanandam R."/>
            <person name="Smith C."/>
            <person name="Hannon G.J."/>
            <person name="Tsend-Ayush E."/>
            <person name="McMillan D."/>
            <person name="Attenborough R."/>
            <person name="Rens W."/>
            <person name="Ferguson-Smith M."/>
            <person name="Lefevre C.M."/>
            <person name="Sharp J.A."/>
            <person name="Nicholas K.R."/>
            <person name="Ray D.A."/>
            <person name="Kube M."/>
            <person name="Reinhardt R."/>
            <person name="Pringle T.H."/>
            <person name="Taylor J."/>
            <person name="Jones R.C."/>
            <person name="Nixon B."/>
            <person name="Dacheux J.L."/>
            <person name="Niwa H."/>
            <person name="Sekita Y."/>
            <person name="Huang X."/>
            <person name="Stark A."/>
            <person name="Kheradpour P."/>
            <person name="Kellis M."/>
            <person name="Flicek P."/>
            <person name="Chen Y."/>
            <person name="Webber C."/>
            <person name="Hardison R."/>
            <person name="Nelson J."/>
            <person name="Hallsworth-Pepin K."/>
            <person name="Delehaunty K."/>
            <person name="Markovic C."/>
            <person name="Minx P."/>
            <person name="Feng Y."/>
            <person name="Kremitzki C."/>
            <person name="Mitreva M."/>
            <person name="Glasscock J."/>
            <person name="Wylie T."/>
            <person name="Wohldmann P."/>
            <person name="Thiru P."/>
            <person name="Nhan M.N."/>
            <person name="Pohl C.S."/>
            <person name="Smith S.M."/>
            <person name="Hou S."/>
            <person name="Nefedov M."/>
            <person name="de Jong P.J."/>
            <person name="Renfree M.B."/>
            <person name="Mardis E.R."/>
            <person name="Wilson R.K."/>
        </authorList>
    </citation>
    <scope>NUCLEOTIDE SEQUENCE [LARGE SCALE GENOMIC DNA]</scope>
    <source>
        <strain evidence="7 8">Glennie</strain>
    </source>
</reference>
<keyword evidence="2" id="KW-1015">Disulfide bond</keyword>
<dbReference type="GO" id="GO:0031012">
    <property type="term" value="C:extracellular matrix"/>
    <property type="evidence" value="ECO:0000318"/>
    <property type="project" value="GO_Central"/>
</dbReference>
<dbReference type="Proteomes" id="UP000002279">
    <property type="component" value="Chromosome 5"/>
</dbReference>
<feature type="domain" description="VWFD" evidence="6">
    <location>
        <begin position="2791"/>
        <end position="2949"/>
    </location>
</feature>
<dbReference type="InterPro" id="IPR001846">
    <property type="entry name" value="VWF_type-D"/>
</dbReference>
<keyword evidence="8" id="KW-1185">Reference proteome</keyword>
<evidence type="ECO:0000256" key="4">
    <source>
        <dbReference type="SAM" id="MobiDB-lite"/>
    </source>
</evidence>
<dbReference type="Pfam" id="PF17517">
    <property type="entry name" value="IgGFc_binding"/>
    <property type="match status" value="1"/>
</dbReference>
<feature type="domain" description="VWFD" evidence="6">
    <location>
        <begin position="1629"/>
        <end position="1815"/>
    </location>
</feature>
<dbReference type="Pfam" id="PF00094">
    <property type="entry name" value="VWD"/>
    <property type="match status" value="6"/>
</dbReference>
<evidence type="ECO:0000256" key="2">
    <source>
        <dbReference type="ARBA" id="ARBA00023157"/>
    </source>
</evidence>
<dbReference type="Pfam" id="PF12714">
    <property type="entry name" value="TILa"/>
    <property type="match status" value="4"/>
</dbReference>
<feature type="chain" id="PRO_5026104724" description="VWFD domain-containing protein" evidence="5">
    <location>
        <begin position="20"/>
        <end position="2949"/>
    </location>
</feature>
<dbReference type="Ensembl" id="ENSOANT00000053860.1">
    <property type="protein sequence ID" value="ENSOANP00000051746.1"/>
    <property type="gene ID" value="ENSOANG00000037534.1"/>
</dbReference>
<dbReference type="InParanoid" id="A0A6I8PGN6"/>
<name>A0A6I8PGN6_ORNAN</name>
<sequence length="2949" mass="314657">AMDATLRLILWTSLSGLWGQWSCATQASKGDEFLVVFSKNAETGGALPRLQILVTAHEDDTNVTVSVPNDSFRAAWTGRSGLTVTLALPSHTELRQSGRLVHAIVVRAQGPVTIVALYRHRSKAAASLLLPVSALGTDYLVVTPSGPLPWGPRHFSIVAGEAGATVDVLLRNTVLQGKKLYPAGSRLALPLAPYEAVQLRSEGDLSETRVTADRPVAVFAGRGCAPQRTGCDPTFEQLQPVAGWGRTFVLGPTPLSDSRDVVYVAATPQKHAKLEILPVRKGGFPAVQLLRPGQVVSLPLEPGQPILLTGSTRIQVLLAGSAAVPKGRHSGVFLARVPDVDRYCRALPVWGVTGFSGSVAGATLSEAAASLRMDGRQLDGWTVVGNTGYSWGHRHYGPGKHQLALQKSGFGGLNPGRGPHHLVSRFPTAPGPTGCGHARCRFRRCLPGQQCRRRRRRQGYTWTAESWCWAQGALYYRTFDGKTFQFRGNCSYVMVESDGRGSPTPPFLLETSTDRLGDSRAYSFSRSFTLRLYGHKLSASRYEPGLVRVDGQLFGLPVSLHNEKLKVTQQGRSLLLVTNFALRLIFDWDAWLGVRLPGNIYRGRVSGLCGNLDGNSSNDQVTPAGVPAPKTEDFAGSWRVPGLPSEDQCYENCSCPECPQAQEREYRARELCGALNHPSGPFAACHGLVSPAGFRQNCIRDLCAAGRHQPTLCRAFTAYALACQEAGIALGTWREQTRCPLFCPPDSDYEPCGDPCVPTCADPYPGSCAGRCVERCRCRPGLLLNRGRCVPPAQCGCQHKGQALPPGAQFWEDAACSRRCRCHPDTRTVECEPGACQPGQACGVRGGLRGCYPIRWATCSSPGDPHYISFDGRAFAFHNPCGTYLLAGVEGGESGLPLEDFQILLDSNRTSGDASSRTVRVRVYGTEVAISHEHPGRILVRIGYRGGGGRGRGGRALRTGFDLIVTFDWSNQVRVSVPVAYEGALRGLCGDLDGNPGNDLIPRGEPRDPASKPDDPVAFAGSWREPGPDGQTCAEPVVRPAACPNPEAAERAQRQSPVACGLLVDPKGPFRDCHAMHDPDPAFRRCTYLSCSEPRDPDRVCQELAHYTSVCQLAGRRVDPWRSGSFCGMLCPVHSHYDVCGSGCEDTCGSPWAPTPCARQCREGCVCDSGHLLSGDQCVEPKQCGCLHDGVYYEAGSEFYPGPQCTPRCRCGAGGMVVCEPSSCRRGERCVVQGGVPECRPHGSISCFVRGRGHLVTFDGRAVDIPEHRAYVLAQAPGPQPFTVRLGHGRPHASLFRPLQIDGWTLPLPLSLAEGSLRAFPRGPATVVQEASGLELAYDLAWQLVLTVTGDYRGLVRGLCGRGHEPHRPDLPSGTPTPDSGTLPEAWEVDEGGTKPPTTEVLPVEPPACSREDEETLRGRDHCGLLADPGGPFAACHGHLSPDDHVRACSRDLCRLPQAERLLCLAAQGYVSACQAAGVTMSPWRTETFCPPTVLPDGHYALCTETGLQLCATREGWEPGKETCFEGVRCEEGWWLSQGRCVPPDQCGCFHDGRYFLPDEKVLLPGCEQMCVCTPGRGVRCSAHSCEPGTGCQVSDGVVQCVQRDPCQGIQCEVEEVCVAGTCQKEDMATCMAWGDHQFSTFDGNTYSFQGRCTYVLASLRLPEAGSGQGASPPSARLTPFTILFRNGQRSNGALSAEWQTDVQLLNHTLSGEIKQIELDGILTKLPVSLASGAIRLSLSGRNIILKTNVGLSVLYRGWILMVRLGLRYRGRTQGLCGDFNGDSSDDVILPDGRSHPGIEAWVREWKVADDDSCSDECEPHCSSCSPQEKQLYGSPGFCGILSTGVPGPFAGCHAAVPPAQYVENCLYYVCSNWGARQILCQALSRYAAECQRTGATLQEWREMAGCRLSCPAHSHYELCASSCPASCSSLRPAETCPLPCAERCQCDDGFVASGDDCVSLDTCGCSHHGRYYQLGQEWATSGCRERCQCPEGGGSQARCQPWGCGPRERCAVRDGVVGCHALSMVLCSLAGGQLTTFDGRQAGLTGGCSLLLARHSGPSGGRLQPFAVTVARGTGQAAGESETRPGAPGRWHAPAGGRGRRAGRPDARGPGPLIPLLPQVDGETVFLPVSDPAGYLAYRSGQDLVLLTAFDLHLAVSEGSGLLHVEVPASYRGALEGLCGDGDGDAANDLEPGAGDEAGPRGDGACEPSSAQALSDEEQERRREGPCSVVADREGPLAGCHATLDPDPFLRACIEARPGRGAPGKGEPELVCDAIAAYVAACQGAGAELQEWRSLAQCDVTCPPNSHYELRGDGCPVTCRDLAPPAGCVSSPREGCACDTGHVLSGAACVLPADCGCVLDGRYHPPDGGPFYSGPDCTKRCSCAPGGSLACEPWACEAKEECQLQQGAWTCLPVGLDGRCTIASAAHVVSFDGRSFSAWGACGYTLARTCSPGPEPFSIVLLKDKLGDPGSLVITVAGVSLTLHRKTPWLVEVDGEMVILPLELKEAGVLVNQVGATTMLKWEGGGKLTDADGFILLRLSGAYRGRVCGLCGNFNEDPGDDLLLPDGQQANDPKPFTEAWARPEAGQACRSHCGERCGSCSGDAYEGPRACGLLELPDGPFAACHAHVAPAQFAQRCVEELCSTAGHPSSLCRGLHAYAVVCRGVSAPLGPWRNSTFCPLSCTPGTLSTHCLRPQETLCASGIFPTGIPIECFEGCECPAGTLAEAGHCVPSTACGCIHQGRYLQIVNSDCTERCRCAEDSNLQCEPHSCEPEVLCGLRAGVRGCLAPEASCTVGPLGRQLTTFTGAQVALSSGTFQLAARCYGNATPWFRVVSEVKHCEMDPNPSLTVYVFVPEGLVVMQHGRGIWVNGQDVTLPTWVSPSLSLSLAPRGAFVLRQAGGVHVRLGEELEMNVSVPLSASGSLCGLCGENTAEIRTLTMWSAKDLELW</sequence>
<dbReference type="SMART" id="SM00216">
    <property type="entry name" value="VWD"/>
    <property type="match status" value="5"/>
</dbReference>
<dbReference type="FunFam" id="2.10.25.10:FF:000055">
    <property type="entry name" value="alpha-tectorin isoform X1"/>
    <property type="match status" value="3"/>
</dbReference>
<feature type="compositionally biased region" description="Basic and acidic residues" evidence="4">
    <location>
        <begin position="1002"/>
        <end position="1015"/>
    </location>
</feature>
<feature type="domain" description="VWFD" evidence="6">
    <location>
        <begin position="857"/>
        <end position="1034"/>
    </location>
</feature>
<dbReference type="PANTHER" id="PTHR11339">
    <property type="entry name" value="EXTRACELLULAR MATRIX GLYCOPROTEIN RELATED"/>
    <property type="match status" value="1"/>
</dbReference>
<feature type="region of interest" description="Disordered" evidence="4">
    <location>
        <begin position="2183"/>
        <end position="2229"/>
    </location>
</feature>
<dbReference type="SMART" id="SM00215">
    <property type="entry name" value="VWC_out"/>
    <property type="match status" value="6"/>
</dbReference>
<dbReference type="SMART" id="SM00832">
    <property type="entry name" value="C8"/>
    <property type="match status" value="6"/>
</dbReference>
<feature type="signal peptide" evidence="5">
    <location>
        <begin position="1"/>
        <end position="19"/>
    </location>
</feature>
<accession>A0A6I8PGN6</accession>
<dbReference type="CDD" id="cd19941">
    <property type="entry name" value="TIL"/>
    <property type="match status" value="4"/>
</dbReference>
<dbReference type="InterPro" id="IPR050780">
    <property type="entry name" value="Mucin_vWF_Thrombospondin_sf"/>
</dbReference>
<dbReference type="GeneTree" id="ENSGT00950000183155"/>
<protein>
    <recommendedName>
        <fullName evidence="6">VWFD domain-containing protein</fullName>
    </recommendedName>
</protein>
<dbReference type="SUPFAM" id="SSF57567">
    <property type="entry name" value="Serine protease inhibitors"/>
    <property type="match status" value="5"/>
</dbReference>
<feature type="region of interest" description="Disordered" evidence="4">
    <location>
        <begin position="1364"/>
        <end position="1415"/>
    </location>
</feature>
<evidence type="ECO:0000313" key="7">
    <source>
        <dbReference type="Ensembl" id="ENSOANP00000051746.1"/>
    </source>
</evidence>
<dbReference type="InterPro" id="IPR036084">
    <property type="entry name" value="Ser_inhib-like_sf"/>
</dbReference>
<reference evidence="7" key="3">
    <citation type="submission" date="2025-09" db="UniProtKB">
        <authorList>
            <consortium name="Ensembl"/>
        </authorList>
    </citation>
    <scope>IDENTIFICATION</scope>
    <source>
        <strain evidence="7">Glennie</strain>
    </source>
</reference>
<evidence type="ECO:0000259" key="6">
    <source>
        <dbReference type="PROSITE" id="PS51233"/>
    </source>
</evidence>
<feature type="domain" description="VWFD" evidence="6">
    <location>
        <begin position="466"/>
        <end position="650"/>
    </location>
</feature>
<feature type="domain" description="VWFD" evidence="6">
    <location>
        <begin position="2419"/>
        <end position="2591"/>
    </location>
</feature>
<dbReference type="InterPro" id="IPR035234">
    <property type="entry name" value="IgGFc-bd_N"/>
</dbReference>
<dbReference type="Pfam" id="PF08742">
    <property type="entry name" value="C8"/>
    <property type="match status" value="6"/>
</dbReference>
<dbReference type="Pfam" id="PF01826">
    <property type="entry name" value="TIL"/>
    <property type="match status" value="4"/>
</dbReference>
<feature type="region of interest" description="Disordered" evidence="4">
    <location>
        <begin position="2075"/>
        <end position="2109"/>
    </location>
</feature>
<feature type="domain" description="VWFD" evidence="6">
    <location>
        <begin position="2026"/>
        <end position="2229"/>
    </location>
</feature>
<organism evidence="7 8">
    <name type="scientific">Ornithorhynchus anatinus</name>
    <name type="common">Duckbill platypus</name>
    <dbReference type="NCBI Taxonomy" id="9258"/>
    <lineage>
        <taxon>Eukaryota</taxon>
        <taxon>Metazoa</taxon>
        <taxon>Chordata</taxon>
        <taxon>Craniata</taxon>
        <taxon>Vertebrata</taxon>
        <taxon>Euteleostomi</taxon>
        <taxon>Mammalia</taxon>
        <taxon>Monotremata</taxon>
        <taxon>Ornithorhynchidae</taxon>
        <taxon>Ornithorhynchus</taxon>
    </lineage>
</organism>
<dbReference type="InterPro" id="IPR014853">
    <property type="entry name" value="VWF/SSPO/ZAN-like_Cys-rich_dom"/>
</dbReference>
<dbReference type="PROSITE" id="PS51233">
    <property type="entry name" value="VWFD"/>
    <property type="match status" value="6"/>
</dbReference>
<dbReference type="InterPro" id="IPR001007">
    <property type="entry name" value="VWF_dom"/>
</dbReference>
<evidence type="ECO:0000256" key="5">
    <source>
        <dbReference type="SAM" id="SignalP"/>
    </source>
</evidence>
<feature type="region of interest" description="Disordered" evidence="4">
    <location>
        <begin position="995"/>
        <end position="1038"/>
    </location>
</feature>
<keyword evidence="5" id="KW-0732">Signal</keyword>
<evidence type="ECO:0000256" key="3">
    <source>
        <dbReference type="ARBA" id="ARBA00023180"/>
    </source>
</evidence>
<reference evidence="7" key="2">
    <citation type="submission" date="2025-08" db="UniProtKB">
        <authorList>
            <consortium name="Ensembl"/>
        </authorList>
    </citation>
    <scope>IDENTIFICATION</scope>
    <source>
        <strain evidence="7">Glennie</strain>
    </source>
</reference>
<dbReference type="GO" id="GO:0005201">
    <property type="term" value="F:extracellular matrix structural constituent"/>
    <property type="evidence" value="ECO:0000318"/>
    <property type="project" value="GO_Central"/>
</dbReference>
<evidence type="ECO:0000313" key="8">
    <source>
        <dbReference type="Proteomes" id="UP000002279"/>
    </source>
</evidence>
<keyword evidence="3" id="KW-0325">Glycoprotein</keyword>
<feature type="compositionally biased region" description="Basic and acidic residues" evidence="4">
    <location>
        <begin position="2220"/>
        <end position="2229"/>
    </location>
</feature>
<feature type="compositionally biased region" description="Low complexity" evidence="4">
    <location>
        <begin position="2085"/>
        <end position="2096"/>
    </location>
</feature>
<evidence type="ECO:0000256" key="1">
    <source>
        <dbReference type="ARBA" id="ARBA00022737"/>
    </source>
</evidence>
<dbReference type="Gene3D" id="2.10.25.10">
    <property type="entry name" value="Laminin"/>
    <property type="match status" value="4"/>
</dbReference>